<accession>A0A9N7JK68</accession>
<name>A0A9N7JK68_CLOSE</name>
<keyword evidence="4" id="KW-1185">Reference proteome</keyword>
<gene>
    <name evidence="1" type="ORF">CP523_05395</name>
    <name evidence="2" type="ORF">NH397_13640</name>
</gene>
<dbReference type="OrthoDB" id="2328604at2"/>
<reference evidence="1 3" key="1">
    <citation type="submission" date="2017-09" db="EMBL/GenBank/DDBJ databases">
        <authorList>
            <person name="Thomas P."/>
            <person name="Seyboldt C."/>
        </authorList>
    </citation>
    <scope>NUCLEOTIDE SEQUENCE [LARGE SCALE GENOMIC DNA]</scope>
    <source>
        <strain evidence="1 3">DSM 7534</strain>
    </source>
</reference>
<evidence type="ECO:0000313" key="4">
    <source>
        <dbReference type="Proteomes" id="UP001055437"/>
    </source>
</evidence>
<dbReference type="GeneID" id="303560113"/>
<dbReference type="AlphaFoldDB" id="A0A9N7JK68"/>
<dbReference type="KEGG" id="csep:CP523_05395"/>
<evidence type="ECO:0000313" key="3">
    <source>
        <dbReference type="Proteomes" id="UP000280586"/>
    </source>
</evidence>
<evidence type="ECO:0000313" key="2">
    <source>
        <dbReference type="EMBL" id="USS00512.1"/>
    </source>
</evidence>
<dbReference type="Proteomes" id="UP001055437">
    <property type="component" value="Chromosome"/>
</dbReference>
<dbReference type="RefSeq" id="WP_066677978.1">
    <property type="nucleotide sequence ID" value="NZ_CABMIZ010000034.1"/>
</dbReference>
<evidence type="ECO:0000313" key="1">
    <source>
        <dbReference type="EMBL" id="AYE33948.1"/>
    </source>
</evidence>
<protein>
    <submittedName>
        <fullName evidence="1">Uncharacterized protein</fullName>
    </submittedName>
</protein>
<reference evidence="2" key="2">
    <citation type="submission" date="2022-06" db="EMBL/GenBank/DDBJ databases">
        <authorList>
            <person name="Holder M.E."/>
            <person name="Ajami N.J."/>
            <person name="Petrosino J.F."/>
        </authorList>
    </citation>
    <scope>NUCLEOTIDE SEQUENCE</scope>
    <source>
        <strain evidence="2">RMA 8861</strain>
    </source>
</reference>
<dbReference type="Proteomes" id="UP000280586">
    <property type="component" value="Chromosome"/>
</dbReference>
<organism evidence="1 3">
    <name type="scientific">Clostridium septicum</name>
    <dbReference type="NCBI Taxonomy" id="1504"/>
    <lineage>
        <taxon>Bacteria</taxon>
        <taxon>Bacillati</taxon>
        <taxon>Bacillota</taxon>
        <taxon>Clostridia</taxon>
        <taxon>Eubacteriales</taxon>
        <taxon>Clostridiaceae</taxon>
        <taxon>Clostridium</taxon>
    </lineage>
</organism>
<dbReference type="EMBL" id="CP099799">
    <property type="protein sequence ID" value="USS00512.1"/>
    <property type="molecule type" value="Genomic_DNA"/>
</dbReference>
<sequence length="87" mass="10171">MSVGIFISISNAILGLIEDMSWNLNFLMEELAKNKEYVSELEDFFKLKECEGAIDKPSEEKINLKRLEFKNVCLIIQEQIIIYFVCF</sequence>
<proteinExistence type="predicted"/>
<dbReference type="EMBL" id="CP023671">
    <property type="protein sequence ID" value="AYE33948.1"/>
    <property type="molecule type" value="Genomic_DNA"/>
</dbReference>